<dbReference type="EMBL" id="JAJSOF020000019">
    <property type="protein sequence ID" value="KAJ4438753.1"/>
    <property type="molecule type" value="Genomic_DNA"/>
</dbReference>
<evidence type="ECO:0000313" key="2">
    <source>
        <dbReference type="Proteomes" id="UP001148838"/>
    </source>
</evidence>
<dbReference type="Proteomes" id="UP001148838">
    <property type="component" value="Unassembled WGS sequence"/>
</dbReference>
<evidence type="ECO:0000313" key="1">
    <source>
        <dbReference type="EMBL" id="KAJ4438753.1"/>
    </source>
</evidence>
<organism evidence="1 2">
    <name type="scientific">Periplaneta americana</name>
    <name type="common">American cockroach</name>
    <name type="synonym">Blatta americana</name>
    <dbReference type="NCBI Taxonomy" id="6978"/>
    <lineage>
        <taxon>Eukaryota</taxon>
        <taxon>Metazoa</taxon>
        <taxon>Ecdysozoa</taxon>
        <taxon>Arthropoda</taxon>
        <taxon>Hexapoda</taxon>
        <taxon>Insecta</taxon>
        <taxon>Pterygota</taxon>
        <taxon>Neoptera</taxon>
        <taxon>Polyneoptera</taxon>
        <taxon>Dictyoptera</taxon>
        <taxon>Blattodea</taxon>
        <taxon>Blattoidea</taxon>
        <taxon>Blattidae</taxon>
        <taxon>Blattinae</taxon>
        <taxon>Periplaneta</taxon>
    </lineage>
</organism>
<gene>
    <name evidence="1" type="ORF">ANN_14704</name>
</gene>
<name>A0ABQ8SYA5_PERAM</name>
<feature type="non-terminal residue" evidence="1">
    <location>
        <position position="1"/>
    </location>
</feature>
<proteinExistence type="predicted"/>
<protein>
    <submittedName>
        <fullName evidence="1">Uncharacterized protein</fullName>
    </submittedName>
</protein>
<comment type="caution">
    <text evidence="1">The sequence shown here is derived from an EMBL/GenBank/DDBJ whole genome shotgun (WGS) entry which is preliminary data.</text>
</comment>
<keyword evidence="2" id="KW-1185">Reference proteome</keyword>
<sequence>LNLPDYFLWSYRKELVYRVIPENEEYRTARLHAAVNTFRGDEVRRANLDVVRRERRCLEMDVGILSIF</sequence>
<reference evidence="1 2" key="1">
    <citation type="journal article" date="2022" name="Allergy">
        <title>Genome assembly and annotation of Periplaneta americana reveal a comprehensive cockroach allergen profile.</title>
        <authorList>
            <person name="Wang L."/>
            <person name="Xiong Q."/>
            <person name="Saelim N."/>
            <person name="Wang L."/>
            <person name="Nong W."/>
            <person name="Wan A.T."/>
            <person name="Shi M."/>
            <person name="Liu X."/>
            <person name="Cao Q."/>
            <person name="Hui J.H.L."/>
            <person name="Sookrung N."/>
            <person name="Leung T.F."/>
            <person name="Tungtrongchitr A."/>
            <person name="Tsui S.K.W."/>
        </authorList>
    </citation>
    <scope>NUCLEOTIDE SEQUENCE [LARGE SCALE GENOMIC DNA]</scope>
    <source>
        <strain evidence="1">PWHHKU_190912</strain>
    </source>
</reference>
<accession>A0ABQ8SYA5</accession>